<protein>
    <submittedName>
        <fullName evidence="1">Nuclear transport factor 2 family protein</fullName>
    </submittedName>
</protein>
<dbReference type="RefSeq" id="WP_317902178.1">
    <property type="nucleotide sequence ID" value="NZ_JAIRBC010000012.1"/>
</dbReference>
<name>A0AAE3ETW4_9FLAO</name>
<dbReference type="InterPro" id="IPR032710">
    <property type="entry name" value="NTF2-like_dom_sf"/>
</dbReference>
<organism evidence="1 2">
    <name type="scientific">Cerina litoralis</name>
    <dbReference type="NCBI Taxonomy" id="2874477"/>
    <lineage>
        <taxon>Bacteria</taxon>
        <taxon>Pseudomonadati</taxon>
        <taxon>Bacteroidota</taxon>
        <taxon>Flavobacteriia</taxon>
        <taxon>Flavobacteriales</taxon>
        <taxon>Flavobacteriaceae</taxon>
        <taxon>Cerina</taxon>
    </lineage>
</organism>
<dbReference type="AlphaFoldDB" id="A0AAE3ETW4"/>
<dbReference type="SUPFAM" id="SSF54427">
    <property type="entry name" value="NTF2-like"/>
    <property type="match status" value="2"/>
</dbReference>
<dbReference type="Gene3D" id="3.10.450.50">
    <property type="match status" value="2"/>
</dbReference>
<comment type="caution">
    <text evidence="1">The sequence shown here is derived from an EMBL/GenBank/DDBJ whole genome shotgun (WGS) entry which is preliminary data.</text>
</comment>
<gene>
    <name evidence="1" type="ORF">K8352_09750</name>
</gene>
<keyword evidence="2" id="KW-1185">Reference proteome</keyword>
<sequence>MKKFAVSAMVALTLATYAQKEKNGTIYDKHPAITVVEDMTRAFVAGDTVKLASYLADDFKSFNGTSSNKDQKGRTKEQFLKRAAFWHDNFDYLSITRSQGAYPDALEYKKSGTWVQTWEQIKGIHKKTGVKLDMPVHRLYVIDKDNKIKTMIGYVDQTVFDEIGNSFVERSNGTIYNHHEYINTVRKMVHAFEMNDMEKMYGFYADDAYFRNINLPDGEYLNLDQVKEIDKEILKNYEINSIDVTGYPDYLHYELGDAKVVQSWWKFRVTRKSDKKEIVLPVFYIHDFNDEGKISSEIVYFSEKLLEVK</sequence>
<accession>A0AAE3ETW4</accession>
<dbReference type="Proteomes" id="UP001200642">
    <property type="component" value="Unassembled WGS sequence"/>
</dbReference>
<proteinExistence type="predicted"/>
<evidence type="ECO:0000313" key="1">
    <source>
        <dbReference type="EMBL" id="MCG2461030.1"/>
    </source>
</evidence>
<reference evidence="1" key="1">
    <citation type="submission" date="2023-02" db="EMBL/GenBank/DDBJ databases">
        <title>Genome of Flavobacteriaceae gen. nov. sp. strain F89.</title>
        <authorList>
            <person name="Wang Y."/>
        </authorList>
    </citation>
    <scope>NUCLEOTIDE SEQUENCE</scope>
    <source>
        <strain evidence="1">F89</strain>
    </source>
</reference>
<evidence type="ECO:0000313" key="2">
    <source>
        <dbReference type="Proteomes" id="UP001200642"/>
    </source>
</evidence>
<dbReference type="EMBL" id="JAIRBC010000012">
    <property type="protein sequence ID" value="MCG2461030.1"/>
    <property type="molecule type" value="Genomic_DNA"/>
</dbReference>